<evidence type="ECO:0000313" key="3">
    <source>
        <dbReference type="Proteomes" id="UP001151760"/>
    </source>
</evidence>
<gene>
    <name evidence="2" type="ORF">Tco_1121046</name>
</gene>
<dbReference type="EMBL" id="BQNB010021267">
    <property type="protein sequence ID" value="GJU04616.1"/>
    <property type="molecule type" value="Genomic_DNA"/>
</dbReference>
<sequence>MKGCLRIFRAQLLITCSKGRSKESNSKLKSVDLMAAAADLEEIEEVIQDCILMAHFSKASTSGYVTPEEHISRATRNPFLNHTRTTENDRVDNTAKTRRPHPRSNTKNDRVPLRLRVVATRLKKLK</sequence>
<evidence type="ECO:0000256" key="1">
    <source>
        <dbReference type="SAM" id="MobiDB-lite"/>
    </source>
</evidence>
<comment type="caution">
    <text evidence="2">The sequence shown here is derived from an EMBL/GenBank/DDBJ whole genome shotgun (WGS) entry which is preliminary data.</text>
</comment>
<proteinExistence type="predicted"/>
<feature type="region of interest" description="Disordered" evidence="1">
    <location>
        <begin position="64"/>
        <end position="109"/>
    </location>
</feature>
<dbReference type="Proteomes" id="UP001151760">
    <property type="component" value="Unassembled WGS sequence"/>
</dbReference>
<accession>A0ABQ5IWJ3</accession>
<organism evidence="2 3">
    <name type="scientific">Tanacetum coccineum</name>
    <dbReference type="NCBI Taxonomy" id="301880"/>
    <lineage>
        <taxon>Eukaryota</taxon>
        <taxon>Viridiplantae</taxon>
        <taxon>Streptophyta</taxon>
        <taxon>Embryophyta</taxon>
        <taxon>Tracheophyta</taxon>
        <taxon>Spermatophyta</taxon>
        <taxon>Magnoliopsida</taxon>
        <taxon>eudicotyledons</taxon>
        <taxon>Gunneridae</taxon>
        <taxon>Pentapetalae</taxon>
        <taxon>asterids</taxon>
        <taxon>campanulids</taxon>
        <taxon>Asterales</taxon>
        <taxon>Asteraceae</taxon>
        <taxon>Asteroideae</taxon>
        <taxon>Anthemideae</taxon>
        <taxon>Anthemidinae</taxon>
        <taxon>Tanacetum</taxon>
    </lineage>
</organism>
<evidence type="ECO:0000313" key="2">
    <source>
        <dbReference type="EMBL" id="GJU04616.1"/>
    </source>
</evidence>
<reference evidence="2" key="2">
    <citation type="submission" date="2022-01" db="EMBL/GenBank/DDBJ databases">
        <authorList>
            <person name="Yamashiro T."/>
            <person name="Shiraishi A."/>
            <person name="Satake H."/>
            <person name="Nakayama K."/>
        </authorList>
    </citation>
    <scope>NUCLEOTIDE SEQUENCE</scope>
</reference>
<name>A0ABQ5IWJ3_9ASTR</name>
<reference evidence="2" key="1">
    <citation type="journal article" date="2022" name="Int. J. Mol. Sci.">
        <title>Draft Genome of Tanacetum Coccineum: Genomic Comparison of Closely Related Tanacetum-Family Plants.</title>
        <authorList>
            <person name="Yamashiro T."/>
            <person name="Shiraishi A."/>
            <person name="Nakayama K."/>
            <person name="Satake H."/>
        </authorList>
    </citation>
    <scope>NUCLEOTIDE SEQUENCE</scope>
</reference>
<feature type="compositionally biased region" description="Basic and acidic residues" evidence="1">
    <location>
        <begin position="84"/>
        <end position="95"/>
    </location>
</feature>
<keyword evidence="3" id="KW-1185">Reference proteome</keyword>
<protein>
    <submittedName>
        <fullName evidence="2">Uncharacterized protein</fullName>
    </submittedName>
</protein>
<feature type="compositionally biased region" description="Polar residues" evidence="1">
    <location>
        <begin position="74"/>
        <end position="83"/>
    </location>
</feature>